<dbReference type="GO" id="GO:0016887">
    <property type="term" value="F:ATP hydrolysis activity"/>
    <property type="evidence" value="ECO:0007669"/>
    <property type="project" value="InterPro"/>
</dbReference>
<evidence type="ECO:0000256" key="5">
    <source>
        <dbReference type="ARBA" id="ARBA00022906"/>
    </source>
</evidence>
<dbReference type="Proteomes" id="UP000317496">
    <property type="component" value="Chromosome"/>
</dbReference>
<dbReference type="EMBL" id="CP041636">
    <property type="protein sequence ID" value="QDO95909.1"/>
    <property type="molecule type" value="Genomic_DNA"/>
</dbReference>
<keyword evidence="4 9" id="KW-0067">ATP-binding</keyword>
<gene>
    <name evidence="9" type="ORF">FNB15_00815</name>
</gene>
<dbReference type="InterPro" id="IPR050153">
    <property type="entry name" value="Metal_Ion_Import_ABC"/>
</dbReference>
<dbReference type="PANTHER" id="PTHR42734">
    <property type="entry name" value="METAL TRANSPORT SYSTEM ATP-BINDING PROTEIN TM_0124-RELATED"/>
    <property type="match status" value="1"/>
</dbReference>
<dbReference type="PROSITE" id="PS50893">
    <property type="entry name" value="ABC_TRANSPORTER_2"/>
    <property type="match status" value="1"/>
</dbReference>
<keyword evidence="5" id="KW-0864">Zinc transport</keyword>
<dbReference type="KEGG" id="fer:FNB15_00815"/>
<evidence type="ECO:0000313" key="9">
    <source>
        <dbReference type="EMBL" id="QDO95909.1"/>
    </source>
</evidence>
<dbReference type="CDD" id="cd03235">
    <property type="entry name" value="ABC_Metallic_Cations"/>
    <property type="match status" value="1"/>
</dbReference>
<dbReference type="PANTHER" id="PTHR42734:SF5">
    <property type="entry name" value="IRON TRANSPORT SYSTEM ATP-BINDING PROTEIN HI_0361-RELATED"/>
    <property type="match status" value="1"/>
</dbReference>
<dbReference type="SMART" id="SM00382">
    <property type="entry name" value="AAA"/>
    <property type="match status" value="1"/>
</dbReference>
<dbReference type="Pfam" id="PF00005">
    <property type="entry name" value="ABC_tran"/>
    <property type="match status" value="1"/>
</dbReference>
<evidence type="ECO:0000256" key="6">
    <source>
        <dbReference type="ARBA" id="ARBA00023065"/>
    </source>
</evidence>
<dbReference type="AlphaFoldDB" id="A0A516GWL4"/>
<dbReference type="RefSeq" id="WP_144066890.1">
    <property type="nucleotide sequence ID" value="NZ_CP041636.1"/>
</dbReference>
<keyword evidence="10" id="KW-1185">Reference proteome</keyword>
<dbReference type="SUPFAM" id="SSF52540">
    <property type="entry name" value="P-loop containing nucleoside triphosphate hydrolases"/>
    <property type="match status" value="1"/>
</dbReference>
<protein>
    <submittedName>
        <fullName evidence="9">ABC transporter ATP-binding protein</fullName>
    </submittedName>
</protein>
<feature type="domain" description="ABC transporter" evidence="8">
    <location>
        <begin position="13"/>
        <end position="240"/>
    </location>
</feature>
<evidence type="ECO:0000256" key="4">
    <source>
        <dbReference type="ARBA" id="ARBA00022840"/>
    </source>
</evidence>
<dbReference type="OrthoDB" id="9806726at2"/>
<dbReference type="InterPro" id="IPR027417">
    <property type="entry name" value="P-loop_NTPase"/>
</dbReference>
<keyword evidence="3" id="KW-0547">Nucleotide-binding</keyword>
<accession>A0A516GWL4</accession>
<keyword evidence="2" id="KW-0813">Transport</keyword>
<proteinExistence type="inferred from homology"/>
<evidence type="ECO:0000259" key="8">
    <source>
        <dbReference type="PROSITE" id="PS50893"/>
    </source>
</evidence>
<dbReference type="InterPro" id="IPR003439">
    <property type="entry name" value="ABC_transporter-like_ATP-bd"/>
</dbReference>
<comment type="similarity">
    <text evidence="1">Belongs to the ABC transporter superfamily.</text>
</comment>
<feature type="region of interest" description="Disordered" evidence="7">
    <location>
        <begin position="250"/>
        <end position="286"/>
    </location>
</feature>
<evidence type="ECO:0000256" key="2">
    <source>
        <dbReference type="ARBA" id="ARBA00022448"/>
    </source>
</evidence>
<name>A0A516GWL4_9PROT</name>
<feature type="compositionally biased region" description="Basic and acidic residues" evidence="7">
    <location>
        <begin position="268"/>
        <end position="286"/>
    </location>
</feature>
<dbReference type="InterPro" id="IPR003593">
    <property type="entry name" value="AAA+_ATPase"/>
</dbReference>
<keyword evidence="5" id="KW-0862">Zinc</keyword>
<dbReference type="GO" id="GO:0006829">
    <property type="term" value="P:zinc ion transport"/>
    <property type="evidence" value="ECO:0007669"/>
    <property type="project" value="UniProtKB-KW"/>
</dbReference>
<evidence type="ECO:0000256" key="3">
    <source>
        <dbReference type="ARBA" id="ARBA00022741"/>
    </source>
</evidence>
<dbReference type="GO" id="GO:0005524">
    <property type="term" value="F:ATP binding"/>
    <property type="evidence" value="ECO:0007669"/>
    <property type="project" value="UniProtKB-KW"/>
</dbReference>
<evidence type="ECO:0000313" key="10">
    <source>
        <dbReference type="Proteomes" id="UP000317496"/>
    </source>
</evidence>
<sequence length="286" mass="31317">MSRIASAAVAGEITLKDVTVAYDRHPAVHHVSGRFAPGSLTAILGPNGAGKSTLLKAIVGQMPIAEGRIERGPLKQRDIAFLPQQSSLDRSFPISVLELVLLGHWQRAGAFGRIGKQGIEAARAALSAVGLEGFEQRPLGTLSIGQAQRALFARVLVQDARVILLDEPFNALDARTIADLLALLRRWHAEKRTVIAVLHDFEMVRQHFPDAVYLARRLIAWGRIEDVLTPENQLAARQMAESWDEDAALCLPHEHPSPDHGHHHGHDHGHDHGTGQKHDHDHTHAA</sequence>
<evidence type="ECO:0000256" key="7">
    <source>
        <dbReference type="SAM" id="MobiDB-lite"/>
    </source>
</evidence>
<dbReference type="Gene3D" id="3.40.50.300">
    <property type="entry name" value="P-loop containing nucleotide triphosphate hydrolases"/>
    <property type="match status" value="1"/>
</dbReference>
<evidence type="ECO:0000256" key="1">
    <source>
        <dbReference type="ARBA" id="ARBA00005417"/>
    </source>
</evidence>
<reference evidence="9 10" key="1">
    <citation type="submission" date="2019-07" db="EMBL/GenBank/DDBJ databases">
        <title>Genome sequencing for Ferrovibrio sp. K5.</title>
        <authorList>
            <person name="Park S.-J."/>
        </authorList>
    </citation>
    <scope>NUCLEOTIDE SEQUENCE [LARGE SCALE GENOMIC DNA]</scope>
    <source>
        <strain evidence="9 10">K5</strain>
    </source>
</reference>
<keyword evidence="6" id="KW-0406">Ion transport</keyword>
<organism evidence="9 10">
    <name type="scientific">Ferrovibrio terrae</name>
    <dbReference type="NCBI Taxonomy" id="2594003"/>
    <lineage>
        <taxon>Bacteria</taxon>
        <taxon>Pseudomonadati</taxon>
        <taxon>Pseudomonadota</taxon>
        <taxon>Alphaproteobacteria</taxon>
        <taxon>Rhodospirillales</taxon>
        <taxon>Rhodospirillaceae</taxon>
        <taxon>Ferrovibrio</taxon>
    </lineage>
</organism>